<dbReference type="PROSITE" id="PS50096">
    <property type="entry name" value="IQ"/>
    <property type="match status" value="6"/>
</dbReference>
<evidence type="ECO:0000313" key="8">
    <source>
        <dbReference type="RefSeq" id="XP_023562974.1"/>
    </source>
</evidence>
<dbReference type="SMART" id="SM00015">
    <property type="entry name" value="IQ"/>
    <property type="match status" value="6"/>
</dbReference>
<dbReference type="CTD" id="80726"/>
<keyword evidence="1" id="KW-0217">Developmental protein</keyword>
<dbReference type="OrthoDB" id="252964at2759"/>
<organism evidence="7 8">
    <name type="scientific">Octodon degus</name>
    <name type="common">Degu</name>
    <name type="synonym">Sciurus degus</name>
    <dbReference type="NCBI Taxonomy" id="10160"/>
    <lineage>
        <taxon>Eukaryota</taxon>
        <taxon>Metazoa</taxon>
        <taxon>Chordata</taxon>
        <taxon>Craniata</taxon>
        <taxon>Vertebrata</taxon>
        <taxon>Euteleostomi</taxon>
        <taxon>Mammalia</taxon>
        <taxon>Eutheria</taxon>
        <taxon>Euarchontoglires</taxon>
        <taxon>Glires</taxon>
        <taxon>Rodentia</taxon>
        <taxon>Hystricomorpha</taxon>
        <taxon>Octodontidae</taxon>
        <taxon>Octodon</taxon>
    </lineage>
</organism>
<reference evidence="8" key="1">
    <citation type="submission" date="2025-08" db="UniProtKB">
        <authorList>
            <consortium name="RefSeq"/>
        </authorList>
    </citation>
    <scope>IDENTIFICATION</scope>
</reference>
<feature type="compositionally biased region" description="Low complexity" evidence="6">
    <location>
        <begin position="309"/>
        <end position="318"/>
    </location>
</feature>
<dbReference type="InterPro" id="IPR000048">
    <property type="entry name" value="IQ_motif_EF-hand-BS"/>
</dbReference>
<keyword evidence="7" id="KW-1185">Reference proteome</keyword>
<evidence type="ECO:0000313" key="7">
    <source>
        <dbReference type="Proteomes" id="UP000515203"/>
    </source>
</evidence>
<dbReference type="GeneID" id="111814245"/>
<feature type="region of interest" description="Disordered" evidence="6">
    <location>
        <begin position="1272"/>
        <end position="1297"/>
    </location>
</feature>
<feature type="compositionally biased region" description="Polar residues" evidence="6">
    <location>
        <begin position="791"/>
        <end position="811"/>
    </location>
</feature>
<feature type="compositionally biased region" description="Polar residues" evidence="6">
    <location>
        <begin position="399"/>
        <end position="412"/>
    </location>
</feature>
<feature type="compositionally biased region" description="Polar residues" evidence="6">
    <location>
        <begin position="991"/>
        <end position="1005"/>
    </location>
</feature>
<name>A0A6P6DS89_OCTDE</name>
<feature type="region of interest" description="Disordered" evidence="6">
    <location>
        <begin position="717"/>
        <end position="767"/>
    </location>
</feature>
<feature type="region of interest" description="Disordered" evidence="6">
    <location>
        <begin position="304"/>
        <end position="371"/>
    </location>
</feature>
<dbReference type="FunFam" id="1.20.5.190:FF:000041">
    <property type="entry name" value="IQ motif containing N"/>
    <property type="match status" value="1"/>
</dbReference>
<feature type="compositionally biased region" description="Polar residues" evidence="6">
    <location>
        <begin position="1"/>
        <end position="15"/>
    </location>
</feature>
<protein>
    <recommendedName>
        <fullName evidence="5">IQ domain-containing protein N</fullName>
    </recommendedName>
</protein>
<dbReference type="SUPFAM" id="SSF52540">
    <property type="entry name" value="P-loop containing nucleoside triphosphate hydrolases"/>
    <property type="match status" value="3"/>
</dbReference>
<feature type="region of interest" description="Disordered" evidence="6">
    <location>
        <begin position="383"/>
        <end position="423"/>
    </location>
</feature>
<proteinExistence type="predicted"/>
<feature type="region of interest" description="Disordered" evidence="6">
    <location>
        <begin position="645"/>
        <end position="664"/>
    </location>
</feature>
<comment type="function">
    <text evidence="3">Essential for spermiogenesis and fertilization. May be required for manchette assembly in elongating spermatids.</text>
</comment>
<evidence type="ECO:0000256" key="2">
    <source>
        <dbReference type="ARBA" id="ARBA00022737"/>
    </source>
</evidence>
<evidence type="ECO:0000256" key="4">
    <source>
        <dbReference type="ARBA" id="ARBA00063186"/>
    </source>
</evidence>
<evidence type="ECO:0000256" key="6">
    <source>
        <dbReference type="SAM" id="MobiDB-lite"/>
    </source>
</evidence>
<feature type="compositionally biased region" description="Pro residues" evidence="6">
    <location>
        <begin position="356"/>
        <end position="365"/>
    </location>
</feature>
<dbReference type="InterPro" id="IPR052318">
    <property type="entry name" value="CellDiv_DevSignal_Domain"/>
</dbReference>
<feature type="region of interest" description="Disordered" evidence="6">
    <location>
        <begin position="490"/>
        <end position="513"/>
    </location>
</feature>
<dbReference type="RefSeq" id="XP_023562974.1">
    <property type="nucleotide sequence ID" value="XM_023707206.1"/>
</dbReference>
<keyword evidence="2" id="KW-0677">Repeat</keyword>
<sequence>MQQAAQLPVTTQLSPSGHHPLQPQLTSNPQDGATGKPAPQPQQALPSCEKPLPQQPVAPHYVPRLRAVVESQAFKNILVDEMDMMHARAATLIQANWRGHRLRQKLVSQMTAAKAIQEAWRRFSTRRLRRTSRMRARVHAEEGDIPYHPPQQVRFGPQPVTVSEDMQVPASVTLEPYAPRLCLLPPPTAQGPPASGLQAPCAPMGVILLHQAMAGSLQHPRSLDPRCQPCVLTTTVRSPCLISGHVVADAVKSRRVTSRTTKVGAPEPHPSRRHSQAASGALRAQAHMEAELPRTLSQTCDMVGTARGPAQTYPRAAPTRPPAQIYPAPTLTRTQPQTCPAPTPTKARDQALPTPLASPPPPSCPEAPDTRVLPQVSPLASVMKAHPQTHPAAPGSRIPPQQGSVPEMTRTSPPVHPVTAPVRSPPQATQAAMLCKTPSQTGPMALTPKPPPQMRLAAMITRTPAQIRSIAAALKTLCPTLPATRNFKAAPPATVPSSSSNLHLTTSRTKVPTNTRQATAWTVNVSDLSCWAERRVKGVPQPHLETGAPGAPTRGSLEAKKTHAGTRKLVSKDSASKTNVATQAARAPPWARVTKDKGQPPSQPPRKTDAIKVQSQVLMPVQVAVALPQAQVAVPLTKALAPGQPAKVPAQPQGATCPAASSHVHPPTEQVKALSQPHLATCPTKAPSPARHVTCLTRTQSQAQLLAETARRLHAAQPSADLGSKAQSHPMLTRPKESTPCCQLPGTRVKQDHRPGKATQGTRPTTVLEPQGTLVPLLTAATATYSSCSVESWGDSSTTRAQLPTPSQATPGQEDMLASQITALCTELVTALGSQEDLRVLLTKALSQGEVWAALTQVLSKEARGATVTKALPQGMLGLVLAKALSWGELGTTLSRALSRGELRTELAKAVHGRVAEVLRRALTQEERAVLSQALSQGKLGAILCQSLSRAAPRTGAVLPKATSKVTSSKMPLPPAPAQVTAWGPCVHSPAWQQPSKGPVDTSTRGGRPWTSAVPSVAVRPLDHAVAPHTPRQPARVLRPWDHVGPTAVSMQHVEKIFVWAATVIQACARGYLVRRTIKVWHQRANVIQATWRGHCVRRNLAQLYRATIVIQAAWRGHCVRRARAQHMQLPPAWTEPGGETKAATEHRCFQSCQPRACSLCRSLSPSLGSPPSVVMLVGASPRTCHTCGHTLPTRVVHGTGRACASHPAPQHPAPQRLQQPWDGAATTIQSAWRGFRVRRQLREQHSAARMLQATWRGHYTRSCLTPEALLGTGSPWDSAPGAPRQASRQPLRRTGV</sequence>
<dbReference type="CDD" id="cd23767">
    <property type="entry name" value="IQCD"/>
    <property type="match status" value="5"/>
</dbReference>
<dbReference type="Pfam" id="PF00612">
    <property type="entry name" value="IQ"/>
    <property type="match status" value="5"/>
</dbReference>
<dbReference type="Proteomes" id="UP000515203">
    <property type="component" value="Unplaced"/>
</dbReference>
<dbReference type="FunFam" id="1.20.5.190:FF:000021">
    <property type="entry name" value="IQ motif containing N"/>
    <property type="match status" value="1"/>
</dbReference>
<dbReference type="InParanoid" id="A0A6P6DS89"/>
<feature type="region of interest" description="Disordered" evidence="6">
    <location>
        <begin position="991"/>
        <end position="1010"/>
    </location>
</feature>
<comment type="subunit">
    <text evidence="4">Interacts with calmodulin.</text>
</comment>
<feature type="region of interest" description="Disordered" evidence="6">
    <location>
        <begin position="253"/>
        <end position="285"/>
    </location>
</feature>
<evidence type="ECO:0000256" key="1">
    <source>
        <dbReference type="ARBA" id="ARBA00022473"/>
    </source>
</evidence>
<feature type="region of interest" description="Disordered" evidence="6">
    <location>
        <begin position="540"/>
        <end position="608"/>
    </location>
</feature>
<dbReference type="InterPro" id="IPR027417">
    <property type="entry name" value="P-loop_NTPase"/>
</dbReference>
<evidence type="ECO:0000256" key="3">
    <source>
        <dbReference type="ARBA" id="ARBA00057744"/>
    </source>
</evidence>
<feature type="region of interest" description="Disordered" evidence="6">
    <location>
        <begin position="1"/>
        <end position="56"/>
    </location>
</feature>
<dbReference type="Gene3D" id="1.20.5.190">
    <property type="match status" value="3"/>
</dbReference>
<feature type="region of interest" description="Disordered" evidence="6">
    <location>
        <begin position="791"/>
        <end position="812"/>
    </location>
</feature>
<dbReference type="FunCoup" id="A0A6P6DS89">
    <property type="interactions" value="135"/>
</dbReference>
<feature type="compositionally biased region" description="Polar residues" evidence="6">
    <location>
        <begin position="501"/>
        <end position="513"/>
    </location>
</feature>
<feature type="compositionally biased region" description="Low complexity" evidence="6">
    <location>
        <begin position="490"/>
        <end position="500"/>
    </location>
</feature>
<evidence type="ECO:0000256" key="5">
    <source>
        <dbReference type="ARBA" id="ARBA00070684"/>
    </source>
</evidence>
<accession>A0A6P6DS89</accession>
<gene>
    <name evidence="8" type="primary">Iqcn</name>
</gene>
<dbReference type="GO" id="GO:0007286">
    <property type="term" value="P:spermatid development"/>
    <property type="evidence" value="ECO:0007669"/>
    <property type="project" value="UniProtKB-ARBA"/>
</dbReference>
<dbReference type="PANTHER" id="PTHR22590">
    <property type="entry name" value="MYOSIN MOTOR DOMAIN-CONTAINING PROTEIN"/>
    <property type="match status" value="1"/>
</dbReference>
<dbReference type="PANTHER" id="PTHR22590:SF2">
    <property type="entry name" value="IQ DOMAIN-CONTAINING PROTEIN N"/>
    <property type="match status" value="1"/>
</dbReference>